<dbReference type="InterPro" id="IPR050231">
    <property type="entry name" value="Iron_ascorbate_oxido_reductase"/>
</dbReference>
<keyword evidence="3" id="KW-1185">Reference proteome</keyword>
<protein>
    <recommendedName>
        <fullName evidence="1">Fe2OG dioxygenase domain-containing protein</fullName>
    </recommendedName>
</protein>
<proteinExistence type="predicted"/>
<accession>A0ABD3PSE7</accession>
<comment type="caution">
    <text evidence="2">The sequence shown here is derived from an EMBL/GenBank/DDBJ whole genome shotgun (WGS) entry which is preliminary data.</text>
</comment>
<dbReference type="InterPro" id="IPR027443">
    <property type="entry name" value="IPNS-like_sf"/>
</dbReference>
<dbReference type="PROSITE" id="PS51471">
    <property type="entry name" value="FE2OG_OXY"/>
    <property type="match status" value="1"/>
</dbReference>
<reference evidence="2 3" key="1">
    <citation type="journal article" date="2020" name="G3 (Bethesda)">
        <title>Improved Reference Genome for Cyclotella cryptica CCMP332, a Model for Cell Wall Morphogenesis, Salinity Adaptation, and Lipid Production in Diatoms (Bacillariophyta).</title>
        <authorList>
            <person name="Roberts W.R."/>
            <person name="Downey K.M."/>
            <person name="Ruck E.C."/>
            <person name="Traller J.C."/>
            <person name="Alverson A.J."/>
        </authorList>
    </citation>
    <scope>NUCLEOTIDE SEQUENCE [LARGE SCALE GENOMIC DNA]</scope>
    <source>
        <strain evidence="2 3">CCMP332</strain>
    </source>
</reference>
<dbReference type="Pfam" id="PF14226">
    <property type="entry name" value="DIOX_N"/>
    <property type="match status" value="1"/>
</dbReference>
<organism evidence="2 3">
    <name type="scientific">Cyclotella cryptica</name>
    <dbReference type="NCBI Taxonomy" id="29204"/>
    <lineage>
        <taxon>Eukaryota</taxon>
        <taxon>Sar</taxon>
        <taxon>Stramenopiles</taxon>
        <taxon>Ochrophyta</taxon>
        <taxon>Bacillariophyta</taxon>
        <taxon>Coscinodiscophyceae</taxon>
        <taxon>Thalassiosirophycidae</taxon>
        <taxon>Stephanodiscales</taxon>
        <taxon>Stephanodiscaceae</taxon>
        <taxon>Cyclotella</taxon>
    </lineage>
</organism>
<dbReference type="InterPro" id="IPR005123">
    <property type="entry name" value="Oxoglu/Fe-dep_dioxygenase_dom"/>
</dbReference>
<evidence type="ECO:0000259" key="1">
    <source>
        <dbReference type="PROSITE" id="PS51471"/>
    </source>
</evidence>
<evidence type="ECO:0000313" key="2">
    <source>
        <dbReference type="EMBL" id="KAL3790948.1"/>
    </source>
</evidence>
<evidence type="ECO:0000313" key="3">
    <source>
        <dbReference type="Proteomes" id="UP001516023"/>
    </source>
</evidence>
<dbReference type="PANTHER" id="PTHR47990">
    <property type="entry name" value="2-OXOGLUTARATE (2OG) AND FE(II)-DEPENDENT OXYGENASE SUPERFAMILY PROTEIN-RELATED"/>
    <property type="match status" value="1"/>
</dbReference>
<dbReference type="Proteomes" id="UP001516023">
    <property type="component" value="Unassembled WGS sequence"/>
</dbReference>
<dbReference type="InterPro" id="IPR044861">
    <property type="entry name" value="IPNS-like_FE2OG_OXY"/>
</dbReference>
<dbReference type="Gene3D" id="2.60.120.330">
    <property type="entry name" value="B-lactam Antibiotic, Isopenicillin N Synthase, Chain"/>
    <property type="match status" value="1"/>
</dbReference>
<dbReference type="EMBL" id="JABMIG020000120">
    <property type="protein sequence ID" value="KAL3790948.1"/>
    <property type="molecule type" value="Genomic_DNA"/>
</dbReference>
<dbReference type="SUPFAM" id="SSF51197">
    <property type="entry name" value="Clavaminate synthase-like"/>
    <property type="match status" value="1"/>
</dbReference>
<sequence length="530" mass="58341">MEEAPSSPRSAALYYWGGNDDTFNGIMDDSLPKNDTFYWGGSGHSLGTCPHRGPDVVRSSLSQNDGGMGTTGQWNSSLPIQDDDDDTHWMFVRPHSQTISLGGCFVESEMEASESNVEEEVMDESPDAARRGPVDASTCTHDSFVSIDEPPAIRNDFHSIPIVDLSLPLDGSNGYASQIAEACRTSGFFYIINHGVDQSLMRAVMEKSRDFFALSGEEKAACGRKEEDKEGNVTSSNGYRGYFGIGMEDLENKDGTRDLVKEEGGDVEAYNGVQRIKGDQKEGFDFGLECIPDESIRGTIVGFRETLIEYQKALLKLSDVLMIALAVSLSSNANGSRNQDGERSNGAVPADYFISRSRNPMCTLRLLHYPPAPKSLFTQSSKLLKSPSGCGAHTDYGLFTILQQDDIGGLQVRNKSNEWIDARPLPGSFVINVGDMLSWWTEGEYASTVHRVISPTLFDGANEDDEFEDKRGDGVEVGRHRYSIPFFFNPDHDAVVRPIKDADTVTVGRGNWKTAIEILKDRYAGTFQSK</sequence>
<dbReference type="AlphaFoldDB" id="A0ABD3PSE7"/>
<dbReference type="InterPro" id="IPR026992">
    <property type="entry name" value="DIOX_N"/>
</dbReference>
<feature type="domain" description="Fe2OG dioxygenase" evidence="1">
    <location>
        <begin position="359"/>
        <end position="490"/>
    </location>
</feature>
<dbReference type="Pfam" id="PF03171">
    <property type="entry name" value="2OG-FeII_Oxy"/>
    <property type="match status" value="1"/>
</dbReference>
<name>A0ABD3PSE7_9STRA</name>
<gene>
    <name evidence="2" type="ORF">HJC23_004930</name>
</gene>